<keyword evidence="2" id="KW-0012">Acyltransferase</keyword>
<gene>
    <name evidence="2" type="ORF">C7959_11031</name>
</gene>
<dbReference type="InterPro" id="IPR016181">
    <property type="entry name" value="Acyl_CoA_acyltransferase"/>
</dbReference>
<keyword evidence="3" id="KW-1185">Reference proteome</keyword>
<dbReference type="PANTHER" id="PTHR13355">
    <property type="entry name" value="GLUCOSAMINE 6-PHOSPHATE N-ACETYLTRANSFERASE"/>
    <property type="match status" value="1"/>
</dbReference>
<keyword evidence="2" id="KW-0808">Transferase</keyword>
<dbReference type="CDD" id="cd04301">
    <property type="entry name" value="NAT_SF"/>
    <property type="match status" value="1"/>
</dbReference>
<proteinExistence type="predicted"/>
<accession>A0A4R8H8V9</accession>
<dbReference type="EMBL" id="SOEG01000010">
    <property type="protein sequence ID" value="TDX51787.1"/>
    <property type="molecule type" value="Genomic_DNA"/>
</dbReference>
<dbReference type="PROSITE" id="PS51186">
    <property type="entry name" value="GNAT"/>
    <property type="match status" value="1"/>
</dbReference>
<organism evidence="2 3">
    <name type="scientific">Orenia marismortui</name>
    <dbReference type="NCBI Taxonomy" id="46469"/>
    <lineage>
        <taxon>Bacteria</taxon>
        <taxon>Bacillati</taxon>
        <taxon>Bacillota</taxon>
        <taxon>Clostridia</taxon>
        <taxon>Halanaerobiales</taxon>
        <taxon>Halobacteroidaceae</taxon>
        <taxon>Orenia</taxon>
    </lineage>
</organism>
<dbReference type="InterPro" id="IPR000182">
    <property type="entry name" value="GNAT_dom"/>
</dbReference>
<dbReference type="Proteomes" id="UP000295832">
    <property type="component" value="Unassembled WGS sequence"/>
</dbReference>
<comment type="caution">
    <text evidence="2">The sequence shown here is derived from an EMBL/GenBank/DDBJ whole genome shotgun (WGS) entry which is preliminary data.</text>
</comment>
<dbReference type="InterPro" id="IPR039143">
    <property type="entry name" value="GNPNAT1-like"/>
</dbReference>
<feature type="domain" description="N-acetyltransferase" evidence="1">
    <location>
        <begin position="4"/>
        <end position="144"/>
    </location>
</feature>
<reference evidence="2 3" key="1">
    <citation type="submission" date="2019-03" db="EMBL/GenBank/DDBJ databases">
        <title>Subsurface microbial communities from deep shales in Ohio and West Virginia, USA.</title>
        <authorList>
            <person name="Wrighton K."/>
        </authorList>
    </citation>
    <scope>NUCLEOTIDE SEQUENCE [LARGE SCALE GENOMIC DNA]</scope>
    <source>
        <strain evidence="2 3">MSL 6dP</strain>
    </source>
</reference>
<sequence length="144" mass="16306">MHNIEVAFVSTEKELQKIFGLRKEVFVKEQGVPNEIEVDKFDYEAKHLIAKSSGNVIGTCRLLTEDKVGKIGRMAVKSDFRGKGVGSLILDKLVEFSKSQNLEELLLHAQIHAVKFYKKSGFEICSDKIIEEAGIKHLKMNMRL</sequence>
<dbReference type="PANTHER" id="PTHR13355:SF11">
    <property type="entry name" value="GLUCOSAMINE 6-PHOSPHATE N-ACETYLTRANSFERASE"/>
    <property type="match status" value="1"/>
</dbReference>
<evidence type="ECO:0000313" key="3">
    <source>
        <dbReference type="Proteomes" id="UP000295832"/>
    </source>
</evidence>
<dbReference type="AlphaFoldDB" id="A0A4R8H8V9"/>
<dbReference type="SUPFAM" id="SSF55729">
    <property type="entry name" value="Acyl-CoA N-acyltransferases (Nat)"/>
    <property type="match status" value="1"/>
</dbReference>
<evidence type="ECO:0000259" key="1">
    <source>
        <dbReference type="PROSITE" id="PS51186"/>
    </source>
</evidence>
<dbReference type="Gene3D" id="3.40.630.30">
    <property type="match status" value="1"/>
</dbReference>
<dbReference type="Pfam" id="PF13673">
    <property type="entry name" value="Acetyltransf_10"/>
    <property type="match status" value="1"/>
</dbReference>
<evidence type="ECO:0000313" key="2">
    <source>
        <dbReference type="EMBL" id="TDX51787.1"/>
    </source>
</evidence>
<name>A0A4R8H8V9_9FIRM</name>
<protein>
    <submittedName>
        <fullName evidence="2">Putative GNAT family N-acyltransferase</fullName>
    </submittedName>
</protein>
<dbReference type="STRING" id="926561.GCA_000379025_02260"/>
<dbReference type="GO" id="GO:0004343">
    <property type="term" value="F:glucosamine 6-phosphate N-acetyltransferase activity"/>
    <property type="evidence" value="ECO:0007669"/>
    <property type="project" value="TreeGrafter"/>
</dbReference>